<evidence type="ECO:0000256" key="1">
    <source>
        <dbReference type="ARBA" id="ARBA00003846"/>
    </source>
</evidence>
<name>A0A4R9GM13_9LEPT</name>
<comment type="caution">
    <text evidence="5">The sequence shown here is derived from an EMBL/GenBank/DDBJ whole genome shotgun (WGS) entry which is preliminary data.</text>
</comment>
<accession>A0A4R9GM13</accession>
<sequence>MNSMDFLIKNREGRNLIAWQDSLSEPTNPPVLICGGFSRRMSTLSALACYLLKNGANVYRFDYLDHVGLSEGEILDFTIASMEKSLESVLPWVSSLEGETKINLLAISLGAVPAVFQAVKNPNIAALGCLVGVVHARSTFERVFGTDYYSWEHDTLPDTIVFEGHKLNPRGLWQENLRTGVADFPAMKDALSKLSIPVMNLVASEDQWLTLEEVNEAFSVPGGGERKIVELPYGGHELARNPLALRLAMKHIIAGFFYDGDTSRVSDPSFEEIADFRVADRNRSRGKELRFYDLSRNEKESLAFGKS</sequence>
<dbReference type="GO" id="GO:0008218">
    <property type="term" value="P:bioluminescence"/>
    <property type="evidence" value="ECO:0007669"/>
    <property type="project" value="UniProtKB-KW"/>
</dbReference>
<dbReference type="RefSeq" id="WP_135814403.1">
    <property type="nucleotide sequence ID" value="NZ_RQEV01000015.1"/>
</dbReference>
<dbReference type="OrthoDB" id="9805423at2"/>
<dbReference type="Pfam" id="PF02273">
    <property type="entry name" value="Acyl_transf_2"/>
    <property type="match status" value="1"/>
</dbReference>
<dbReference type="AlphaFoldDB" id="A0A4R9GM13"/>
<reference evidence="5" key="1">
    <citation type="journal article" date="2019" name="PLoS Negl. Trop. Dis.">
        <title>Revisiting the worldwide diversity of Leptospira species in the environment.</title>
        <authorList>
            <person name="Vincent A.T."/>
            <person name="Schiettekatte O."/>
            <person name="Bourhy P."/>
            <person name="Veyrier F.J."/>
            <person name="Picardeau M."/>
        </authorList>
    </citation>
    <scope>NUCLEOTIDE SEQUENCE [LARGE SCALE GENOMIC DNA]</scope>
    <source>
        <strain evidence="5">SCS5</strain>
    </source>
</reference>
<dbReference type="EMBL" id="RQEV01000015">
    <property type="protein sequence ID" value="TGK15685.1"/>
    <property type="molecule type" value="Genomic_DNA"/>
</dbReference>
<dbReference type="InterPro" id="IPR003157">
    <property type="entry name" value="LuxD"/>
</dbReference>
<gene>
    <name evidence="5" type="ORF">EHO61_15140</name>
</gene>
<proteinExistence type="predicted"/>
<comment type="function">
    <text evidence="1">Acyl transferase is part of the fatty acid reductase system required for aldehyde biosynthesis; it produces fatty acids for the luminescent reaction.</text>
</comment>
<evidence type="ECO:0000313" key="6">
    <source>
        <dbReference type="Proteomes" id="UP000297855"/>
    </source>
</evidence>
<evidence type="ECO:0000313" key="5">
    <source>
        <dbReference type="EMBL" id="TGK15685.1"/>
    </source>
</evidence>
<organism evidence="5 6">
    <name type="scientific">Leptospira fluminis</name>
    <dbReference type="NCBI Taxonomy" id="2484979"/>
    <lineage>
        <taxon>Bacteria</taxon>
        <taxon>Pseudomonadati</taxon>
        <taxon>Spirochaetota</taxon>
        <taxon>Spirochaetia</taxon>
        <taxon>Leptospirales</taxon>
        <taxon>Leptospiraceae</taxon>
        <taxon>Leptospira</taxon>
    </lineage>
</organism>
<dbReference type="InterPro" id="IPR029058">
    <property type="entry name" value="AB_hydrolase_fold"/>
</dbReference>
<evidence type="ECO:0000256" key="3">
    <source>
        <dbReference type="ARBA" id="ARBA00023223"/>
    </source>
</evidence>
<protein>
    <submittedName>
        <fullName evidence="5">Acyl transferase</fullName>
    </submittedName>
</protein>
<evidence type="ECO:0000256" key="2">
    <source>
        <dbReference type="ARBA" id="ARBA00022679"/>
    </source>
</evidence>
<keyword evidence="3" id="KW-0455">Luminescence</keyword>
<evidence type="ECO:0000256" key="4">
    <source>
        <dbReference type="ARBA" id="ARBA00023315"/>
    </source>
</evidence>
<keyword evidence="4" id="KW-0012">Acyltransferase</keyword>
<keyword evidence="2 5" id="KW-0808">Transferase</keyword>
<keyword evidence="6" id="KW-1185">Reference proteome</keyword>
<dbReference type="SUPFAM" id="SSF53474">
    <property type="entry name" value="alpha/beta-Hydrolases"/>
    <property type="match status" value="1"/>
</dbReference>
<dbReference type="Proteomes" id="UP000297855">
    <property type="component" value="Unassembled WGS sequence"/>
</dbReference>
<dbReference type="GO" id="GO:0006631">
    <property type="term" value="P:fatty acid metabolic process"/>
    <property type="evidence" value="ECO:0007669"/>
    <property type="project" value="InterPro"/>
</dbReference>
<dbReference type="Gene3D" id="3.40.50.1820">
    <property type="entry name" value="alpha/beta hydrolase"/>
    <property type="match status" value="1"/>
</dbReference>
<dbReference type="GO" id="GO:0016746">
    <property type="term" value="F:acyltransferase activity"/>
    <property type="evidence" value="ECO:0007669"/>
    <property type="project" value="UniProtKB-KW"/>
</dbReference>